<accession>A0ABY3ZJW0</accession>
<name>A0ABY3ZJW0_9RHOB</name>
<organism evidence="1 2">
    <name type="scientific">Sulfitobacter dubius</name>
    <dbReference type="NCBI Taxonomy" id="218673"/>
    <lineage>
        <taxon>Bacteria</taxon>
        <taxon>Pseudomonadati</taxon>
        <taxon>Pseudomonadota</taxon>
        <taxon>Alphaproteobacteria</taxon>
        <taxon>Rhodobacterales</taxon>
        <taxon>Roseobacteraceae</taxon>
        <taxon>Sulfitobacter</taxon>
    </lineage>
</organism>
<dbReference type="EMBL" id="CP085144">
    <property type="protein sequence ID" value="UOA14482.1"/>
    <property type="molecule type" value="Genomic_DNA"/>
</dbReference>
<sequence length="79" mass="8738">MTKNKLTDLNDHLFAQLERLSDEDLDEKAIAKEVQRASAMVSVADKITSNADLQLKAAKLFAEHGEKVLNHLPQIGGPR</sequence>
<protein>
    <recommendedName>
        <fullName evidence="3">Phage protein</fullName>
    </recommendedName>
</protein>
<dbReference type="Proteomes" id="UP000831019">
    <property type="component" value="Chromosome"/>
</dbReference>
<evidence type="ECO:0000313" key="1">
    <source>
        <dbReference type="EMBL" id="UOA14482.1"/>
    </source>
</evidence>
<evidence type="ECO:0008006" key="3">
    <source>
        <dbReference type="Google" id="ProtNLM"/>
    </source>
</evidence>
<dbReference type="RefSeq" id="WP_243262836.1">
    <property type="nucleotide sequence ID" value="NZ_CP085144.1"/>
</dbReference>
<proteinExistence type="predicted"/>
<reference evidence="2" key="1">
    <citation type="journal article" date="2022" name="Microorganisms">
        <title>Beyond the ABCs#Discovery of Three New Plasmid Types in Rhodobacterales (RepQ, RepY, RepW).</title>
        <authorList>
            <person name="Freese H.M."/>
            <person name="Ringel V."/>
            <person name="Overmann J."/>
            <person name="Petersen J."/>
        </authorList>
    </citation>
    <scope>NUCLEOTIDE SEQUENCE [LARGE SCALE GENOMIC DNA]</scope>
    <source>
        <strain evidence="2">DSM 109990</strain>
    </source>
</reference>
<gene>
    <name evidence="1" type="ORF">DSM109990_01288</name>
</gene>
<evidence type="ECO:0000313" key="2">
    <source>
        <dbReference type="Proteomes" id="UP000831019"/>
    </source>
</evidence>
<keyword evidence="2" id="KW-1185">Reference proteome</keyword>